<evidence type="ECO:0000256" key="1">
    <source>
        <dbReference type="SAM" id="SignalP"/>
    </source>
</evidence>
<evidence type="ECO:0000313" key="3">
    <source>
        <dbReference type="Proteomes" id="UP001151699"/>
    </source>
</evidence>
<protein>
    <submittedName>
        <fullName evidence="2">Uncharacterized protein</fullName>
    </submittedName>
</protein>
<keyword evidence="1" id="KW-0732">Signal</keyword>
<feature type="chain" id="PRO_5040160285" evidence="1">
    <location>
        <begin position="17"/>
        <end position="108"/>
    </location>
</feature>
<sequence length="108" mass="11880">MKLVFVLCSIFSIALAAPRSSGLPCLKDTVMGIVGSDPNYQRWYNNVDQSVTNLYTLMAQCASLPLNMQPFCYNNVVEIGTAWYNNAVKDLSNIDVTKQKLGTNNPGV</sequence>
<keyword evidence="3" id="KW-1185">Reference proteome</keyword>
<reference evidence="2" key="1">
    <citation type="submission" date="2022-07" db="EMBL/GenBank/DDBJ databases">
        <authorList>
            <person name="Trinca V."/>
            <person name="Uliana J.V.C."/>
            <person name="Torres T.T."/>
            <person name="Ward R.J."/>
            <person name="Monesi N."/>
        </authorList>
    </citation>
    <scope>NUCLEOTIDE SEQUENCE</scope>
    <source>
        <strain evidence="2">HSMRA1968</strain>
        <tissue evidence="2">Whole embryos</tissue>
    </source>
</reference>
<dbReference type="AlphaFoldDB" id="A0A9Q0NDS6"/>
<dbReference type="Proteomes" id="UP001151699">
    <property type="component" value="Chromosome A"/>
</dbReference>
<dbReference type="EMBL" id="WJQU01000001">
    <property type="protein sequence ID" value="KAJ6648419.1"/>
    <property type="molecule type" value="Genomic_DNA"/>
</dbReference>
<evidence type="ECO:0000313" key="2">
    <source>
        <dbReference type="EMBL" id="KAJ6648419.1"/>
    </source>
</evidence>
<gene>
    <name evidence="2" type="ORF">Bhyg_03647</name>
</gene>
<proteinExistence type="predicted"/>
<organism evidence="2 3">
    <name type="scientific">Pseudolycoriella hygida</name>
    <dbReference type="NCBI Taxonomy" id="35572"/>
    <lineage>
        <taxon>Eukaryota</taxon>
        <taxon>Metazoa</taxon>
        <taxon>Ecdysozoa</taxon>
        <taxon>Arthropoda</taxon>
        <taxon>Hexapoda</taxon>
        <taxon>Insecta</taxon>
        <taxon>Pterygota</taxon>
        <taxon>Neoptera</taxon>
        <taxon>Endopterygota</taxon>
        <taxon>Diptera</taxon>
        <taxon>Nematocera</taxon>
        <taxon>Sciaroidea</taxon>
        <taxon>Sciaridae</taxon>
        <taxon>Pseudolycoriella</taxon>
    </lineage>
</organism>
<feature type="signal peptide" evidence="1">
    <location>
        <begin position="1"/>
        <end position="16"/>
    </location>
</feature>
<accession>A0A9Q0NDS6</accession>
<name>A0A9Q0NDS6_9DIPT</name>
<comment type="caution">
    <text evidence="2">The sequence shown here is derived from an EMBL/GenBank/DDBJ whole genome shotgun (WGS) entry which is preliminary data.</text>
</comment>